<keyword evidence="3" id="KW-1185">Reference proteome</keyword>
<evidence type="ECO:0000313" key="2">
    <source>
        <dbReference type="EMBL" id="KAF1949679.1"/>
    </source>
</evidence>
<feature type="chain" id="PRO_5025572571" description="Secreted protein" evidence="1">
    <location>
        <begin position="23"/>
        <end position="71"/>
    </location>
</feature>
<feature type="signal peptide" evidence="1">
    <location>
        <begin position="1"/>
        <end position="22"/>
    </location>
</feature>
<name>A0A6A5TD64_9PLEO</name>
<proteinExistence type="predicted"/>
<organism evidence="2 3">
    <name type="scientific">Byssothecium circinans</name>
    <dbReference type="NCBI Taxonomy" id="147558"/>
    <lineage>
        <taxon>Eukaryota</taxon>
        <taxon>Fungi</taxon>
        <taxon>Dikarya</taxon>
        <taxon>Ascomycota</taxon>
        <taxon>Pezizomycotina</taxon>
        <taxon>Dothideomycetes</taxon>
        <taxon>Pleosporomycetidae</taxon>
        <taxon>Pleosporales</taxon>
        <taxon>Massarineae</taxon>
        <taxon>Massarinaceae</taxon>
        <taxon>Byssothecium</taxon>
    </lineage>
</organism>
<evidence type="ECO:0000313" key="3">
    <source>
        <dbReference type="Proteomes" id="UP000800035"/>
    </source>
</evidence>
<gene>
    <name evidence="2" type="ORF">CC80DRAFT_253672</name>
</gene>
<keyword evidence="1" id="KW-0732">Signal</keyword>
<evidence type="ECO:0000256" key="1">
    <source>
        <dbReference type="SAM" id="SignalP"/>
    </source>
</evidence>
<dbReference type="Proteomes" id="UP000800035">
    <property type="component" value="Unassembled WGS sequence"/>
</dbReference>
<evidence type="ECO:0008006" key="4">
    <source>
        <dbReference type="Google" id="ProtNLM"/>
    </source>
</evidence>
<reference evidence="2" key="1">
    <citation type="journal article" date="2020" name="Stud. Mycol.">
        <title>101 Dothideomycetes genomes: a test case for predicting lifestyles and emergence of pathogens.</title>
        <authorList>
            <person name="Haridas S."/>
            <person name="Albert R."/>
            <person name="Binder M."/>
            <person name="Bloem J."/>
            <person name="Labutti K."/>
            <person name="Salamov A."/>
            <person name="Andreopoulos B."/>
            <person name="Baker S."/>
            <person name="Barry K."/>
            <person name="Bills G."/>
            <person name="Bluhm B."/>
            <person name="Cannon C."/>
            <person name="Castanera R."/>
            <person name="Culley D."/>
            <person name="Daum C."/>
            <person name="Ezra D."/>
            <person name="Gonzalez J."/>
            <person name="Henrissat B."/>
            <person name="Kuo A."/>
            <person name="Liang C."/>
            <person name="Lipzen A."/>
            <person name="Lutzoni F."/>
            <person name="Magnuson J."/>
            <person name="Mondo S."/>
            <person name="Nolan M."/>
            <person name="Ohm R."/>
            <person name="Pangilinan J."/>
            <person name="Park H.-J."/>
            <person name="Ramirez L."/>
            <person name="Alfaro M."/>
            <person name="Sun H."/>
            <person name="Tritt A."/>
            <person name="Yoshinaga Y."/>
            <person name="Zwiers L.-H."/>
            <person name="Turgeon B."/>
            <person name="Goodwin S."/>
            <person name="Spatafora J."/>
            <person name="Crous P."/>
            <person name="Grigoriev I."/>
        </authorList>
    </citation>
    <scope>NUCLEOTIDE SEQUENCE</scope>
    <source>
        <strain evidence="2">CBS 675.92</strain>
    </source>
</reference>
<sequence>MTRRRQLHTSMWVLRALVEAMSHGWMGKMVARGTEDWNAVPISFPMAGTDEASGARNGLHQQNAMLSWDKR</sequence>
<accession>A0A6A5TD64</accession>
<dbReference type="EMBL" id="ML977033">
    <property type="protein sequence ID" value="KAF1949679.1"/>
    <property type="molecule type" value="Genomic_DNA"/>
</dbReference>
<dbReference type="AlphaFoldDB" id="A0A6A5TD64"/>
<protein>
    <recommendedName>
        <fullName evidence="4">Secreted protein</fullName>
    </recommendedName>
</protein>